<evidence type="ECO:0000313" key="2">
    <source>
        <dbReference type="EMBL" id="OJA07935.1"/>
    </source>
</evidence>
<gene>
    <name evidence="2" type="ORF">AZE42_03692</name>
</gene>
<organism evidence="2 3">
    <name type="scientific">Rhizopogon vesiculosus</name>
    <dbReference type="NCBI Taxonomy" id="180088"/>
    <lineage>
        <taxon>Eukaryota</taxon>
        <taxon>Fungi</taxon>
        <taxon>Dikarya</taxon>
        <taxon>Basidiomycota</taxon>
        <taxon>Agaricomycotina</taxon>
        <taxon>Agaricomycetes</taxon>
        <taxon>Agaricomycetidae</taxon>
        <taxon>Boletales</taxon>
        <taxon>Suillineae</taxon>
        <taxon>Rhizopogonaceae</taxon>
        <taxon>Rhizopogon</taxon>
    </lineage>
</organism>
<dbReference type="AlphaFoldDB" id="A0A1J8PH70"/>
<keyword evidence="3" id="KW-1185">Reference proteome</keyword>
<evidence type="ECO:0000313" key="3">
    <source>
        <dbReference type="Proteomes" id="UP000183567"/>
    </source>
</evidence>
<sequence length="80" mass="9096">MAKMGELTVPTLSSFNPNIHIKPAYTCVEYDCNNLEMRVFHLPWTKTLREGEDTSFAKQNRPSNPEAEAALPHRKQPPLS</sequence>
<proteinExistence type="predicted"/>
<name>A0A1J8PH70_9AGAM</name>
<dbReference type="Proteomes" id="UP000183567">
    <property type="component" value="Unassembled WGS sequence"/>
</dbReference>
<dbReference type="STRING" id="180088.A0A1J8PH70"/>
<feature type="region of interest" description="Disordered" evidence="1">
    <location>
        <begin position="52"/>
        <end position="80"/>
    </location>
</feature>
<protein>
    <submittedName>
        <fullName evidence="2">Uncharacterized protein</fullName>
    </submittedName>
</protein>
<dbReference type="OrthoDB" id="2664079at2759"/>
<evidence type="ECO:0000256" key="1">
    <source>
        <dbReference type="SAM" id="MobiDB-lite"/>
    </source>
</evidence>
<dbReference type="EMBL" id="LVVM01006501">
    <property type="protein sequence ID" value="OJA07935.1"/>
    <property type="molecule type" value="Genomic_DNA"/>
</dbReference>
<comment type="caution">
    <text evidence="2">The sequence shown here is derived from an EMBL/GenBank/DDBJ whole genome shotgun (WGS) entry which is preliminary data.</text>
</comment>
<reference evidence="2 3" key="1">
    <citation type="submission" date="2016-03" db="EMBL/GenBank/DDBJ databases">
        <title>Comparative genomics of the ectomycorrhizal sister species Rhizopogon vinicolor and Rhizopogon vesiculosus (Basidiomycota: Boletales) reveals a divergence of the mating type B locus.</title>
        <authorList>
            <person name="Mujic A.B."/>
            <person name="Kuo A."/>
            <person name="Tritt A."/>
            <person name="Lipzen A."/>
            <person name="Chen C."/>
            <person name="Johnson J."/>
            <person name="Sharma A."/>
            <person name="Barry K."/>
            <person name="Grigoriev I.V."/>
            <person name="Spatafora J.W."/>
        </authorList>
    </citation>
    <scope>NUCLEOTIDE SEQUENCE [LARGE SCALE GENOMIC DNA]</scope>
    <source>
        <strain evidence="2 3">AM-OR11-056</strain>
    </source>
</reference>
<accession>A0A1J8PH70</accession>
<feature type="non-terminal residue" evidence="2">
    <location>
        <position position="80"/>
    </location>
</feature>